<dbReference type="Pfam" id="PF22283">
    <property type="entry name" value="DUF6960"/>
    <property type="match status" value="1"/>
</dbReference>
<evidence type="ECO:0000313" key="1">
    <source>
        <dbReference type="EMBL" id="SHK18989.1"/>
    </source>
</evidence>
<gene>
    <name evidence="1" type="ORF">SAMN02745163_03388</name>
</gene>
<dbReference type="AlphaFoldDB" id="A0A1M6QFE8"/>
<organism evidence="1 2">
    <name type="scientific">Clostridium cavendishii DSM 21758</name>
    <dbReference type="NCBI Taxonomy" id="1121302"/>
    <lineage>
        <taxon>Bacteria</taxon>
        <taxon>Bacillati</taxon>
        <taxon>Bacillota</taxon>
        <taxon>Clostridia</taxon>
        <taxon>Eubacteriales</taxon>
        <taxon>Clostridiaceae</taxon>
        <taxon>Clostridium</taxon>
    </lineage>
</organism>
<accession>A0A1M6QFE8</accession>
<proteinExistence type="predicted"/>
<dbReference type="RefSeq" id="WP_072990594.1">
    <property type="nucleotide sequence ID" value="NZ_FQZB01000014.1"/>
</dbReference>
<dbReference type="OrthoDB" id="6638246at2"/>
<dbReference type="Proteomes" id="UP000184310">
    <property type="component" value="Unassembled WGS sequence"/>
</dbReference>
<keyword evidence="2" id="KW-1185">Reference proteome</keyword>
<sequence length="127" mass="14659">MSGNVNSWGVYPWFIEDGEELIAPSDLERFKNLSPYGKVFKCINEDGEYITLKYGEEIYQVKSRLYKQVNASIFSIGTEVRLAKKPEVTGIIVDINWHIKNSSLLYYISVGGKRKSKRYINDELIKI</sequence>
<name>A0A1M6QFE8_9CLOT</name>
<evidence type="ECO:0000313" key="2">
    <source>
        <dbReference type="Proteomes" id="UP000184310"/>
    </source>
</evidence>
<dbReference type="EMBL" id="FQZB01000014">
    <property type="protein sequence ID" value="SHK18989.1"/>
    <property type="molecule type" value="Genomic_DNA"/>
</dbReference>
<protein>
    <submittedName>
        <fullName evidence="1">Uncharacterized protein</fullName>
    </submittedName>
</protein>
<dbReference type="InterPro" id="IPR053804">
    <property type="entry name" value="DUF6960"/>
</dbReference>
<reference evidence="1 2" key="1">
    <citation type="submission" date="2016-11" db="EMBL/GenBank/DDBJ databases">
        <authorList>
            <person name="Jaros S."/>
            <person name="Januszkiewicz K."/>
            <person name="Wedrychowicz H."/>
        </authorList>
    </citation>
    <scope>NUCLEOTIDE SEQUENCE [LARGE SCALE GENOMIC DNA]</scope>
    <source>
        <strain evidence="1 2">DSM 21758</strain>
    </source>
</reference>